<accession>A0ABU6ZLR1</accession>
<reference evidence="2 3" key="1">
    <citation type="journal article" date="2023" name="Plants (Basel)">
        <title>Bridging the Gap: Combining Genomics and Transcriptomics Approaches to Understand Stylosanthes scabra, an Orphan Legume from the Brazilian Caatinga.</title>
        <authorList>
            <person name="Ferreira-Neto J.R.C."/>
            <person name="da Silva M.D."/>
            <person name="Binneck E."/>
            <person name="de Melo N.F."/>
            <person name="da Silva R.H."/>
            <person name="de Melo A.L.T.M."/>
            <person name="Pandolfi V."/>
            <person name="Bustamante F.O."/>
            <person name="Brasileiro-Vidal A.C."/>
            <person name="Benko-Iseppon A.M."/>
        </authorList>
    </citation>
    <scope>NUCLEOTIDE SEQUENCE [LARGE SCALE GENOMIC DNA]</scope>
    <source>
        <tissue evidence="2">Leaves</tissue>
    </source>
</reference>
<evidence type="ECO:0000313" key="2">
    <source>
        <dbReference type="EMBL" id="MED6222882.1"/>
    </source>
</evidence>
<protein>
    <submittedName>
        <fullName evidence="2">Uncharacterized protein</fullName>
    </submittedName>
</protein>
<evidence type="ECO:0000313" key="3">
    <source>
        <dbReference type="Proteomes" id="UP001341840"/>
    </source>
</evidence>
<feature type="compositionally biased region" description="Pro residues" evidence="1">
    <location>
        <begin position="15"/>
        <end position="36"/>
    </location>
</feature>
<comment type="caution">
    <text evidence="2">The sequence shown here is derived from an EMBL/GenBank/DDBJ whole genome shotgun (WGS) entry which is preliminary data.</text>
</comment>
<sequence>MRSGGSGSAAFIAMPTPPSPPPPPPPARSPSPPPQPDRATSPSQHDDDPDYVLRHSICLYYLGRRFGMADAGLLVPTALHEVGISAGEVRSGDIKTWLSSSLAPAATSSSSTGPNPNLWYWRTLIATF</sequence>
<proteinExistence type="predicted"/>
<name>A0ABU6ZLR1_9FABA</name>
<feature type="region of interest" description="Disordered" evidence="1">
    <location>
        <begin position="1"/>
        <end position="50"/>
    </location>
</feature>
<dbReference type="Proteomes" id="UP001341840">
    <property type="component" value="Unassembled WGS sequence"/>
</dbReference>
<organism evidence="2 3">
    <name type="scientific">Stylosanthes scabra</name>
    <dbReference type="NCBI Taxonomy" id="79078"/>
    <lineage>
        <taxon>Eukaryota</taxon>
        <taxon>Viridiplantae</taxon>
        <taxon>Streptophyta</taxon>
        <taxon>Embryophyta</taxon>
        <taxon>Tracheophyta</taxon>
        <taxon>Spermatophyta</taxon>
        <taxon>Magnoliopsida</taxon>
        <taxon>eudicotyledons</taxon>
        <taxon>Gunneridae</taxon>
        <taxon>Pentapetalae</taxon>
        <taxon>rosids</taxon>
        <taxon>fabids</taxon>
        <taxon>Fabales</taxon>
        <taxon>Fabaceae</taxon>
        <taxon>Papilionoideae</taxon>
        <taxon>50 kb inversion clade</taxon>
        <taxon>dalbergioids sensu lato</taxon>
        <taxon>Dalbergieae</taxon>
        <taxon>Pterocarpus clade</taxon>
        <taxon>Stylosanthes</taxon>
    </lineage>
</organism>
<dbReference type="EMBL" id="JASCZI010272602">
    <property type="protein sequence ID" value="MED6222882.1"/>
    <property type="molecule type" value="Genomic_DNA"/>
</dbReference>
<gene>
    <name evidence="2" type="ORF">PIB30_068731</name>
</gene>
<keyword evidence="3" id="KW-1185">Reference proteome</keyword>
<evidence type="ECO:0000256" key="1">
    <source>
        <dbReference type="SAM" id="MobiDB-lite"/>
    </source>
</evidence>